<protein>
    <submittedName>
        <fullName evidence="2">Putative exosortase-associated protein (TIGR04073 family)</fullName>
    </submittedName>
</protein>
<evidence type="ECO:0000313" key="3">
    <source>
        <dbReference type="Proteomes" id="UP000319449"/>
    </source>
</evidence>
<dbReference type="EMBL" id="VLLN01000020">
    <property type="protein sequence ID" value="TWJ17595.1"/>
    <property type="molecule type" value="Genomic_DNA"/>
</dbReference>
<feature type="chain" id="PRO_5021959962" evidence="1">
    <location>
        <begin position="22"/>
        <end position="130"/>
    </location>
</feature>
<evidence type="ECO:0000256" key="1">
    <source>
        <dbReference type="SAM" id="SignalP"/>
    </source>
</evidence>
<reference evidence="2 3" key="1">
    <citation type="submission" date="2019-07" db="EMBL/GenBank/DDBJ databases">
        <title>Genomic Encyclopedia of Archaeal and Bacterial Type Strains, Phase II (KMG-II): from individual species to whole genera.</title>
        <authorList>
            <person name="Goeker M."/>
        </authorList>
    </citation>
    <scope>NUCLEOTIDE SEQUENCE [LARGE SCALE GENOMIC DNA]</scope>
    <source>
        <strain evidence="2 3">ATCC BAA-1139</strain>
    </source>
</reference>
<organism evidence="2 3">
    <name type="scientific">Geobacter argillaceus</name>
    <dbReference type="NCBI Taxonomy" id="345631"/>
    <lineage>
        <taxon>Bacteria</taxon>
        <taxon>Pseudomonadati</taxon>
        <taxon>Thermodesulfobacteriota</taxon>
        <taxon>Desulfuromonadia</taxon>
        <taxon>Geobacterales</taxon>
        <taxon>Geobacteraceae</taxon>
        <taxon>Geobacter</taxon>
    </lineage>
</organism>
<dbReference type="RefSeq" id="WP_145024171.1">
    <property type="nucleotide sequence ID" value="NZ_VLLN01000020.1"/>
</dbReference>
<dbReference type="InterPro" id="IPR023824">
    <property type="entry name" value="CHP04073_exosortase-affil"/>
</dbReference>
<evidence type="ECO:0000313" key="2">
    <source>
        <dbReference type="EMBL" id="TWJ17595.1"/>
    </source>
</evidence>
<accession>A0A562VI48</accession>
<comment type="caution">
    <text evidence="2">The sequence shown here is derived from an EMBL/GenBank/DDBJ whole genome shotgun (WGS) entry which is preliminary data.</text>
</comment>
<sequence length="130" mass="14328">MRSAVLALTLLMLIVASPCLAIEAQKPEAIADKMAFKFARGITNVATAIVEIPKQSYLTVRDRGGVGYVVGPLKGLGMTFYRGLVGVAETVFFMVPQPGYYDPMIDPDYVWKGWEDRRAEPLKDVTEKGE</sequence>
<name>A0A562VI48_9BACT</name>
<proteinExistence type="predicted"/>
<dbReference type="NCBIfam" id="TIGR04073">
    <property type="entry name" value="exo_TIGR04073"/>
    <property type="match status" value="1"/>
</dbReference>
<keyword evidence="1" id="KW-0732">Signal</keyword>
<dbReference type="OrthoDB" id="8548499at2"/>
<keyword evidence="3" id="KW-1185">Reference proteome</keyword>
<feature type="signal peptide" evidence="1">
    <location>
        <begin position="1"/>
        <end position="21"/>
    </location>
</feature>
<dbReference type="Proteomes" id="UP000319449">
    <property type="component" value="Unassembled WGS sequence"/>
</dbReference>
<dbReference type="AlphaFoldDB" id="A0A562VI48"/>
<gene>
    <name evidence="2" type="ORF">JN12_02990</name>
</gene>